<dbReference type="CDD" id="cd00221">
    <property type="entry name" value="Vsr"/>
    <property type="match status" value="1"/>
</dbReference>
<dbReference type="RefSeq" id="WP_318584588.1">
    <property type="nucleotide sequence ID" value="NZ_JAWRCP010000001.1"/>
</dbReference>
<organism evidence="7 8">
    <name type="scientific">Vibrio rhizosphaerae</name>
    <dbReference type="NCBI Taxonomy" id="398736"/>
    <lineage>
        <taxon>Bacteria</taxon>
        <taxon>Pseudomonadati</taxon>
        <taxon>Pseudomonadota</taxon>
        <taxon>Gammaproteobacteria</taxon>
        <taxon>Vibrionales</taxon>
        <taxon>Vibrionaceae</taxon>
        <taxon>Vibrio</taxon>
    </lineage>
</organism>
<evidence type="ECO:0000313" key="7">
    <source>
        <dbReference type="EMBL" id="MDW6092208.1"/>
    </source>
</evidence>
<comment type="function">
    <text evidence="6">May nick specific sequences that contain T:G mispairs resulting from m5C-deamination.</text>
</comment>
<comment type="similarity">
    <text evidence="6">Belongs to the vsr family.</text>
</comment>
<dbReference type="EMBL" id="JAWRCP010000001">
    <property type="protein sequence ID" value="MDW6092208.1"/>
    <property type="molecule type" value="Genomic_DNA"/>
</dbReference>
<keyword evidence="5 6" id="KW-0234">DNA repair</keyword>
<dbReference type="InterPro" id="IPR011335">
    <property type="entry name" value="Restrct_endonuc-II-like"/>
</dbReference>
<sequence>MDVHDKKIRSRNMKAIRSRDTKPELLVRKLLHNNGYRYRIAPAKLSGKPDIWLRKWNSAIFINGCFWHGHECEFFRLPKTRTEFWKEKIGKNKLRDVTNRQELRFEGLRVLTIWECALKGKGKLSETMLLTLIKTWLMCNESEAEITSEGLLVRR</sequence>
<evidence type="ECO:0000313" key="8">
    <source>
        <dbReference type="Proteomes" id="UP001279860"/>
    </source>
</evidence>
<evidence type="ECO:0000256" key="2">
    <source>
        <dbReference type="ARBA" id="ARBA00022759"/>
    </source>
</evidence>
<accession>A0ABU4IVG7</accession>
<dbReference type="SUPFAM" id="SSF52980">
    <property type="entry name" value="Restriction endonuclease-like"/>
    <property type="match status" value="1"/>
</dbReference>
<dbReference type="Proteomes" id="UP001279860">
    <property type="component" value="Unassembled WGS sequence"/>
</dbReference>
<dbReference type="InterPro" id="IPR004603">
    <property type="entry name" value="DNA_mismatch_endonuc_vsr"/>
</dbReference>
<proteinExistence type="inferred from homology"/>
<keyword evidence="4 6" id="KW-0378">Hydrolase</keyword>
<keyword evidence="2 6" id="KW-0255">Endonuclease</keyword>
<keyword evidence="8" id="KW-1185">Reference proteome</keyword>
<evidence type="ECO:0000256" key="1">
    <source>
        <dbReference type="ARBA" id="ARBA00022722"/>
    </source>
</evidence>
<reference evidence="7 8" key="1">
    <citation type="submission" date="2023-11" db="EMBL/GenBank/DDBJ databases">
        <title>Plant-associative lifestyle of Vibrio porteresiae and its evolutionary dynamics.</title>
        <authorList>
            <person name="Rameshkumar N."/>
            <person name="Kirti K."/>
        </authorList>
    </citation>
    <scope>NUCLEOTIDE SEQUENCE [LARGE SCALE GENOMIC DNA]</scope>
    <source>
        <strain evidence="7 8">MSSRF7</strain>
    </source>
</reference>
<dbReference type="Pfam" id="PF03852">
    <property type="entry name" value="Vsr"/>
    <property type="match status" value="1"/>
</dbReference>
<name>A0ABU4IVG7_9VIBR</name>
<gene>
    <name evidence="7" type="primary">vsr</name>
    <name evidence="7" type="ORF">SBX64_06575</name>
</gene>
<dbReference type="Gene3D" id="3.40.960.10">
    <property type="entry name" value="VSR Endonuclease"/>
    <property type="match status" value="1"/>
</dbReference>
<dbReference type="GO" id="GO:0004519">
    <property type="term" value="F:endonuclease activity"/>
    <property type="evidence" value="ECO:0007669"/>
    <property type="project" value="UniProtKB-KW"/>
</dbReference>
<keyword evidence="1 6" id="KW-0540">Nuclease</keyword>
<dbReference type="PIRSF" id="PIRSF018267">
    <property type="entry name" value="VSR_endonuc"/>
    <property type="match status" value="1"/>
</dbReference>
<comment type="caution">
    <text evidence="7">The sequence shown here is derived from an EMBL/GenBank/DDBJ whole genome shotgun (WGS) entry which is preliminary data.</text>
</comment>
<evidence type="ECO:0000256" key="3">
    <source>
        <dbReference type="ARBA" id="ARBA00022763"/>
    </source>
</evidence>
<keyword evidence="3 6" id="KW-0227">DNA damage</keyword>
<dbReference type="EC" id="3.1.-.-" evidence="6"/>
<dbReference type="NCBIfam" id="TIGR00632">
    <property type="entry name" value="vsr"/>
    <property type="match status" value="1"/>
</dbReference>
<protein>
    <recommendedName>
        <fullName evidence="6">Very short patch repair endonuclease</fullName>
        <ecNumber evidence="6">3.1.-.-</ecNumber>
    </recommendedName>
</protein>
<evidence type="ECO:0000256" key="4">
    <source>
        <dbReference type="ARBA" id="ARBA00022801"/>
    </source>
</evidence>
<evidence type="ECO:0000256" key="5">
    <source>
        <dbReference type="ARBA" id="ARBA00023204"/>
    </source>
</evidence>
<evidence type="ECO:0000256" key="6">
    <source>
        <dbReference type="PIRNR" id="PIRNR018267"/>
    </source>
</evidence>